<name>A0A4R5UG65_9HYPH</name>
<evidence type="ECO:0000259" key="8">
    <source>
        <dbReference type="SMART" id="SM00911"/>
    </source>
</evidence>
<proteinExistence type="predicted"/>
<evidence type="ECO:0000256" key="5">
    <source>
        <dbReference type="ARBA" id="ARBA00022741"/>
    </source>
</evidence>
<dbReference type="InterPro" id="IPR011102">
    <property type="entry name" value="Sig_transdc_His_kinase_HWE"/>
</dbReference>
<dbReference type="EC" id="2.7.13.3" evidence="2"/>
<gene>
    <name evidence="9" type="ORF">E2F50_16920</name>
</gene>
<dbReference type="SMART" id="SM00911">
    <property type="entry name" value="HWE_HK"/>
    <property type="match status" value="1"/>
</dbReference>
<dbReference type="SUPFAM" id="SSF55874">
    <property type="entry name" value="ATPase domain of HSP90 chaperone/DNA topoisomerase II/histidine kinase"/>
    <property type="match status" value="1"/>
</dbReference>
<feature type="domain" description="Signal transduction histidine kinase HWE region" evidence="8">
    <location>
        <begin position="182"/>
        <end position="263"/>
    </location>
</feature>
<keyword evidence="10" id="KW-1185">Reference proteome</keyword>
<keyword evidence="3" id="KW-0597">Phosphoprotein</keyword>
<dbReference type="OrthoDB" id="341208at2"/>
<dbReference type="Gene3D" id="3.30.450.20">
    <property type="entry name" value="PAS domain"/>
    <property type="match status" value="1"/>
</dbReference>
<dbReference type="AlphaFoldDB" id="A0A4R5UG65"/>
<comment type="caution">
    <text evidence="9">The sequence shown here is derived from an EMBL/GenBank/DDBJ whole genome shotgun (WGS) entry which is preliminary data.</text>
</comment>
<evidence type="ECO:0000256" key="2">
    <source>
        <dbReference type="ARBA" id="ARBA00012438"/>
    </source>
</evidence>
<dbReference type="GO" id="GO:0005524">
    <property type="term" value="F:ATP binding"/>
    <property type="evidence" value="ECO:0007669"/>
    <property type="project" value="UniProtKB-KW"/>
</dbReference>
<evidence type="ECO:0000313" key="9">
    <source>
        <dbReference type="EMBL" id="TDK34519.1"/>
    </source>
</evidence>
<protein>
    <recommendedName>
        <fullName evidence="2">histidine kinase</fullName>
        <ecNumber evidence="2">2.7.13.3</ecNumber>
    </recommendedName>
</protein>
<keyword evidence="7" id="KW-0067">ATP-binding</keyword>
<dbReference type="Proteomes" id="UP000295238">
    <property type="component" value="Unassembled WGS sequence"/>
</dbReference>
<keyword evidence="5" id="KW-0547">Nucleotide-binding</keyword>
<organism evidence="9 10">
    <name type="scientific">Rhizobium deserti</name>
    <dbReference type="NCBI Taxonomy" id="2547961"/>
    <lineage>
        <taxon>Bacteria</taxon>
        <taxon>Pseudomonadati</taxon>
        <taxon>Pseudomonadota</taxon>
        <taxon>Alphaproteobacteria</taxon>
        <taxon>Hyphomicrobiales</taxon>
        <taxon>Rhizobiaceae</taxon>
        <taxon>Rhizobium/Agrobacterium group</taxon>
        <taxon>Rhizobium</taxon>
    </lineage>
</organism>
<dbReference type="Pfam" id="PF07536">
    <property type="entry name" value="HWE_HK"/>
    <property type="match status" value="1"/>
</dbReference>
<dbReference type="EMBL" id="SMTL01000004">
    <property type="protein sequence ID" value="TDK34519.1"/>
    <property type="molecule type" value="Genomic_DNA"/>
</dbReference>
<accession>A0A4R5UG65</accession>
<sequence length="377" mass="41146">MKNNLFCFGQGTVLREIDPLYFLKGGGEVGKLIRSFDWTATPLGPVQGWPVALKTTVSTILASRFPAAIVWGPELTTIYNDAFKPILGKKPEAMGQPFSEVWKEAWASVSEIADRAYAGEATFIEDFPLEIDRFGYLEQAYFTFCYSPLHDDQGRIAGLLDTVIETTSKVQAEQQSRLLNSELQHRIKNTLAMVTSIANQTLRHAVSAADAREVLLQRLTALANTHDILTGKSRFDADISDVIAGALSPHDAGQERFVISGPPMRLSERQALSLALAVNELVTNSIKYGALKDAAGHVRISWDLVDGDDGRKFHFGWSETGGPTVSLPSRKGFGSLLIARVVPSDFGGQAVLTFDPSGLRYEIVTDVSRITHSSSAS</sequence>
<dbReference type="PANTHER" id="PTHR41523">
    <property type="entry name" value="TWO-COMPONENT SYSTEM SENSOR PROTEIN"/>
    <property type="match status" value="1"/>
</dbReference>
<dbReference type="InterPro" id="IPR036890">
    <property type="entry name" value="HATPase_C_sf"/>
</dbReference>
<evidence type="ECO:0000256" key="1">
    <source>
        <dbReference type="ARBA" id="ARBA00000085"/>
    </source>
</evidence>
<dbReference type="GO" id="GO:0004673">
    <property type="term" value="F:protein histidine kinase activity"/>
    <property type="evidence" value="ECO:0007669"/>
    <property type="project" value="UniProtKB-EC"/>
</dbReference>
<reference evidence="9 10" key="1">
    <citation type="submission" date="2019-03" db="EMBL/GenBank/DDBJ databases">
        <title>Rhizobium sp. nov., an bacterium isolated from biocrust in Mu Us Desert.</title>
        <authorList>
            <person name="Lixiong L."/>
        </authorList>
    </citation>
    <scope>NUCLEOTIDE SEQUENCE [LARGE SCALE GENOMIC DNA]</scope>
    <source>
        <strain evidence="9 10">SPY-1</strain>
    </source>
</reference>
<comment type="catalytic activity">
    <reaction evidence="1">
        <text>ATP + protein L-histidine = ADP + protein N-phospho-L-histidine.</text>
        <dbReference type="EC" id="2.7.13.3"/>
    </reaction>
</comment>
<keyword evidence="6 9" id="KW-0418">Kinase</keyword>
<evidence type="ECO:0000313" key="10">
    <source>
        <dbReference type="Proteomes" id="UP000295238"/>
    </source>
</evidence>
<dbReference type="PANTHER" id="PTHR41523:SF7">
    <property type="entry name" value="HISTIDINE KINASE"/>
    <property type="match status" value="1"/>
</dbReference>
<evidence type="ECO:0000256" key="4">
    <source>
        <dbReference type="ARBA" id="ARBA00022679"/>
    </source>
</evidence>
<evidence type="ECO:0000256" key="7">
    <source>
        <dbReference type="ARBA" id="ARBA00022840"/>
    </source>
</evidence>
<dbReference type="RefSeq" id="WP_133317356.1">
    <property type="nucleotide sequence ID" value="NZ_SMTL01000004.1"/>
</dbReference>
<keyword evidence="4" id="KW-0808">Transferase</keyword>
<dbReference type="CDD" id="cd16936">
    <property type="entry name" value="HATPase_RsbW-like"/>
    <property type="match status" value="1"/>
</dbReference>
<dbReference type="Gene3D" id="3.30.565.10">
    <property type="entry name" value="Histidine kinase-like ATPase, C-terminal domain"/>
    <property type="match status" value="1"/>
</dbReference>
<evidence type="ECO:0000256" key="3">
    <source>
        <dbReference type="ARBA" id="ARBA00022553"/>
    </source>
</evidence>
<evidence type="ECO:0000256" key="6">
    <source>
        <dbReference type="ARBA" id="ARBA00022777"/>
    </source>
</evidence>